<keyword evidence="2 6" id="KW-0256">Endoplasmic reticulum</keyword>
<dbReference type="AlphaFoldDB" id="A0A6A3M8J6"/>
<evidence type="ECO:0000256" key="5">
    <source>
        <dbReference type="ARBA" id="ARBA00038167"/>
    </source>
</evidence>
<dbReference type="GO" id="GO:0005794">
    <property type="term" value="C:Golgi apparatus"/>
    <property type="evidence" value="ECO:0007669"/>
    <property type="project" value="UniProtKB-SubCell"/>
</dbReference>
<dbReference type="EMBL" id="QXFW01000045">
    <property type="protein sequence ID" value="KAE9028379.1"/>
    <property type="molecule type" value="Genomic_DNA"/>
</dbReference>
<reference evidence="7 8" key="1">
    <citation type="submission" date="2018-09" db="EMBL/GenBank/DDBJ databases">
        <title>Genomic investigation of the strawberry pathogen Phytophthora fragariae indicates pathogenicity is determined by transcriptional variation in three key races.</title>
        <authorList>
            <person name="Adams T.M."/>
            <person name="Armitage A.D."/>
            <person name="Sobczyk M.K."/>
            <person name="Bates H.J."/>
            <person name="Dunwell J.M."/>
            <person name="Nellist C.F."/>
            <person name="Harrison R.J."/>
        </authorList>
    </citation>
    <scope>NUCLEOTIDE SEQUENCE [LARGE SCALE GENOMIC DNA]</scope>
    <source>
        <strain evidence="7 8">SCRP245</strain>
    </source>
</reference>
<gene>
    <name evidence="7" type="ORF">PF011_g1607</name>
</gene>
<dbReference type="InterPro" id="IPR007233">
    <property type="entry name" value="TRAPPC"/>
</dbReference>
<proteinExistence type="inferred from homology"/>
<keyword evidence="3 6" id="KW-0931">ER-Golgi transport</keyword>
<comment type="subunit">
    <text evidence="6">Part of the multisubunit transport protein particle (TRAPP) complex.</text>
</comment>
<evidence type="ECO:0000256" key="6">
    <source>
        <dbReference type="RuleBase" id="RU366065"/>
    </source>
</evidence>
<evidence type="ECO:0000313" key="7">
    <source>
        <dbReference type="EMBL" id="KAE9028379.1"/>
    </source>
</evidence>
<evidence type="ECO:0000313" key="8">
    <source>
        <dbReference type="Proteomes" id="UP000460718"/>
    </source>
</evidence>
<dbReference type="Gene3D" id="3.30.450.70">
    <property type="match status" value="1"/>
</dbReference>
<dbReference type="GO" id="GO:0030008">
    <property type="term" value="C:TRAPP complex"/>
    <property type="evidence" value="ECO:0007669"/>
    <property type="project" value="UniProtKB-UniRule"/>
</dbReference>
<name>A0A6A3M8J6_9STRA</name>
<comment type="caution">
    <text evidence="7">The sequence shown here is derived from an EMBL/GenBank/DDBJ whole genome shotgun (WGS) entry which is preliminary data.</text>
</comment>
<evidence type="ECO:0000256" key="4">
    <source>
        <dbReference type="ARBA" id="ARBA00023034"/>
    </source>
</evidence>
<dbReference type="Proteomes" id="UP000460718">
    <property type="component" value="Unassembled WGS sequence"/>
</dbReference>
<protein>
    <recommendedName>
        <fullName evidence="6">Trafficking protein particle complex subunit</fullName>
    </recommendedName>
</protein>
<dbReference type="CDD" id="cd14855">
    <property type="entry name" value="TRAPPC1_MUM2"/>
    <property type="match status" value="1"/>
</dbReference>
<dbReference type="PANTHER" id="PTHR23249">
    <property type="entry name" value="TRAFFICKING PROTEIN PARTICLE COMPLEX SUBUNIT"/>
    <property type="match status" value="1"/>
</dbReference>
<dbReference type="FunFam" id="3.30.450.70:FF:000015">
    <property type="entry name" value="Component of TRAPP complex"/>
    <property type="match status" value="1"/>
</dbReference>
<keyword evidence="4 6" id="KW-0333">Golgi apparatus</keyword>
<keyword evidence="1 6" id="KW-0813">Transport</keyword>
<dbReference type="GO" id="GO:0005783">
    <property type="term" value="C:endoplasmic reticulum"/>
    <property type="evidence" value="ECO:0007669"/>
    <property type="project" value="UniProtKB-SubCell"/>
</dbReference>
<comment type="subcellular location">
    <subcellularLocation>
        <location evidence="6">Endoplasmic reticulum</location>
    </subcellularLocation>
    <subcellularLocation>
        <location evidence="6">Golgi apparatus</location>
        <location evidence="6">cis-Golgi network</location>
    </subcellularLocation>
</comment>
<dbReference type="InterPro" id="IPR011012">
    <property type="entry name" value="Longin-like_dom_sf"/>
</dbReference>
<sequence length="169" mass="18680">MIYSFYIYTRSGACLYQEKWNVPGGKSVTYSDPEEEKRLLFGLLFSLKEFVGKIAPTTATQAAGGSTDPFGAADPAATGVGAAPEGMQRYQTNTYTCHQYETPSGLRFVMMTDNQAGDMTPTLKYIYAQIYVETVVSNPLSDTKSGQPITSQLFRAQLTQYLESQPCFR</sequence>
<dbReference type="SMART" id="SM01399">
    <property type="entry name" value="Sybindin"/>
    <property type="match status" value="1"/>
</dbReference>
<dbReference type="GO" id="GO:0006888">
    <property type="term" value="P:endoplasmic reticulum to Golgi vesicle-mediated transport"/>
    <property type="evidence" value="ECO:0007669"/>
    <property type="project" value="UniProtKB-UniRule"/>
</dbReference>
<evidence type="ECO:0000256" key="2">
    <source>
        <dbReference type="ARBA" id="ARBA00022824"/>
    </source>
</evidence>
<organism evidence="7 8">
    <name type="scientific">Phytophthora fragariae</name>
    <dbReference type="NCBI Taxonomy" id="53985"/>
    <lineage>
        <taxon>Eukaryota</taxon>
        <taxon>Sar</taxon>
        <taxon>Stramenopiles</taxon>
        <taxon>Oomycota</taxon>
        <taxon>Peronosporomycetes</taxon>
        <taxon>Peronosporales</taxon>
        <taxon>Peronosporaceae</taxon>
        <taxon>Phytophthora</taxon>
    </lineage>
</organism>
<dbReference type="PANTHER" id="PTHR23249:SF16">
    <property type="entry name" value="TRAFFICKING PROTEIN PARTICLE COMPLEX SUBUNIT 1"/>
    <property type="match status" value="1"/>
</dbReference>
<comment type="similarity">
    <text evidence="5">Belongs to the TRAPP small subunits family. BET5 subfamily.</text>
</comment>
<evidence type="ECO:0000256" key="1">
    <source>
        <dbReference type="ARBA" id="ARBA00022448"/>
    </source>
</evidence>
<accession>A0A6A3M8J6</accession>
<evidence type="ECO:0000256" key="3">
    <source>
        <dbReference type="ARBA" id="ARBA00022892"/>
    </source>
</evidence>
<dbReference type="SUPFAM" id="SSF64356">
    <property type="entry name" value="SNARE-like"/>
    <property type="match status" value="1"/>
</dbReference>
<dbReference type="Pfam" id="PF04099">
    <property type="entry name" value="Sybindin"/>
    <property type="match status" value="1"/>
</dbReference>